<comment type="caution">
    <text evidence="2">The sequence shown here is derived from an EMBL/GenBank/DDBJ whole genome shotgun (WGS) entry which is preliminary data.</text>
</comment>
<dbReference type="AlphaFoldDB" id="A0A4Y2FU12"/>
<protein>
    <recommendedName>
        <fullName evidence="4">EGF-like domain-containing protein</fullName>
    </recommendedName>
</protein>
<evidence type="ECO:0000313" key="2">
    <source>
        <dbReference type="EMBL" id="GBM43849.1"/>
    </source>
</evidence>
<dbReference type="Proteomes" id="UP000499080">
    <property type="component" value="Unassembled WGS sequence"/>
</dbReference>
<dbReference type="EMBL" id="BGPR01001045">
    <property type="protein sequence ID" value="GBM43849.1"/>
    <property type="molecule type" value="Genomic_DNA"/>
</dbReference>
<evidence type="ECO:0000313" key="3">
    <source>
        <dbReference type="Proteomes" id="UP000499080"/>
    </source>
</evidence>
<gene>
    <name evidence="2" type="ORF">AVEN_256723_1</name>
</gene>
<evidence type="ECO:0008006" key="4">
    <source>
        <dbReference type="Google" id="ProtNLM"/>
    </source>
</evidence>
<evidence type="ECO:0000256" key="1">
    <source>
        <dbReference type="SAM" id="SignalP"/>
    </source>
</evidence>
<keyword evidence="3" id="KW-1185">Reference proteome</keyword>
<proteinExistence type="predicted"/>
<accession>A0A4Y2FU12</accession>
<keyword evidence="1" id="KW-0732">Signal</keyword>
<dbReference type="OrthoDB" id="410989at2759"/>
<feature type="signal peptide" evidence="1">
    <location>
        <begin position="1"/>
        <end position="20"/>
    </location>
</feature>
<feature type="chain" id="PRO_5021401857" description="EGF-like domain-containing protein" evidence="1">
    <location>
        <begin position="21"/>
        <end position="187"/>
    </location>
</feature>
<sequence length="187" mass="20549">MMDSFCSRLLIWFLGAGMYAEIPSCVAFLASTSPLHYRCIRPCNCEHGNCVYEGGKKICKCNPGYGNYKETSCIACDCGPDTNCMWKPEQKDAKICFCKPGYAQRKDKCVACDCGPDSNCTFQAGSHRKNAFVNQVIGMLTESALIVIVVNTQSRAAITGWVSKYAIAFLDMLTIPEPATVLCFISK</sequence>
<reference evidence="2 3" key="1">
    <citation type="journal article" date="2019" name="Sci. Rep.">
        <title>Orb-weaving spider Araneus ventricosus genome elucidates the spidroin gene catalogue.</title>
        <authorList>
            <person name="Kono N."/>
            <person name="Nakamura H."/>
            <person name="Ohtoshi R."/>
            <person name="Moran D.A.P."/>
            <person name="Shinohara A."/>
            <person name="Yoshida Y."/>
            <person name="Fujiwara M."/>
            <person name="Mori M."/>
            <person name="Tomita M."/>
            <person name="Arakawa K."/>
        </authorList>
    </citation>
    <scope>NUCLEOTIDE SEQUENCE [LARGE SCALE GENOMIC DNA]</scope>
</reference>
<name>A0A4Y2FU12_ARAVE</name>
<organism evidence="2 3">
    <name type="scientific">Araneus ventricosus</name>
    <name type="common">Orbweaver spider</name>
    <name type="synonym">Epeira ventricosa</name>
    <dbReference type="NCBI Taxonomy" id="182803"/>
    <lineage>
        <taxon>Eukaryota</taxon>
        <taxon>Metazoa</taxon>
        <taxon>Ecdysozoa</taxon>
        <taxon>Arthropoda</taxon>
        <taxon>Chelicerata</taxon>
        <taxon>Arachnida</taxon>
        <taxon>Araneae</taxon>
        <taxon>Araneomorphae</taxon>
        <taxon>Entelegynae</taxon>
        <taxon>Araneoidea</taxon>
        <taxon>Araneidae</taxon>
        <taxon>Araneus</taxon>
    </lineage>
</organism>